<name>A0ABQ9IG55_9NEOP</name>
<feature type="region of interest" description="Disordered" evidence="2">
    <location>
        <begin position="60"/>
        <end position="88"/>
    </location>
</feature>
<reference evidence="3 4" key="1">
    <citation type="submission" date="2023-02" db="EMBL/GenBank/DDBJ databases">
        <title>LHISI_Scaffold_Assembly.</title>
        <authorList>
            <person name="Stuart O.P."/>
            <person name="Cleave R."/>
            <person name="Magrath M.J.L."/>
            <person name="Mikheyev A.S."/>
        </authorList>
    </citation>
    <scope>NUCLEOTIDE SEQUENCE [LARGE SCALE GENOMIC DNA]</scope>
    <source>
        <strain evidence="3">Daus_M_001</strain>
        <tissue evidence="3">Leg muscle</tissue>
    </source>
</reference>
<organism evidence="3 4">
    <name type="scientific">Dryococelus australis</name>
    <dbReference type="NCBI Taxonomy" id="614101"/>
    <lineage>
        <taxon>Eukaryota</taxon>
        <taxon>Metazoa</taxon>
        <taxon>Ecdysozoa</taxon>
        <taxon>Arthropoda</taxon>
        <taxon>Hexapoda</taxon>
        <taxon>Insecta</taxon>
        <taxon>Pterygota</taxon>
        <taxon>Neoptera</taxon>
        <taxon>Polyneoptera</taxon>
        <taxon>Phasmatodea</taxon>
        <taxon>Verophasmatodea</taxon>
        <taxon>Anareolatae</taxon>
        <taxon>Phasmatidae</taxon>
        <taxon>Eurycanthinae</taxon>
        <taxon>Dryococelus</taxon>
    </lineage>
</organism>
<protein>
    <submittedName>
        <fullName evidence="3">Uncharacterized protein</fullName>
    </submittedName>
</protein>
<accession>A0ABQ9IG55</accession>
<dbReference type="Gene3D" id="2.30.30.100">
    <property type="match status" value="1"/>
</dbReference>
<gene>
    <name evidence="3" type="ORF">PR048_000764</name>
</gene>
<feature type="compositionally biased region" description="Low complexity" evidence="2">
    <location>
        <begin position="79"/>
        <end position="88"/>
    </location>
</feature>
<keyword evidence="1" id="KW-0747">Spliceosome</keyword>
<evidence type="ECO:0000313" key="4">
    <source>
        <dbReference type="Proteomes" id="UP001159363"/>
    </source>
</evidence>
<proteinExistence type="predicted"/>
<sequence>MNTIMKVKMTLKNGQSLEMEDLAIRGNNVRYVILPDSLKLDPLLIDDGRGRGLGLGVFRGGRGGRGGRRGRARGGFSHGGSSRSGRRY</sequence>
<keyword evidence="4" id="KW-1185">Reference proteome</keyword>
<dbReference type="InterPro" id="IPR010920">
    <property type="entry name" value="LSM_dom_sf"/>
</dbReference>
<dbReference type="Proteomes" id="UP001159363">
    <property type="component" value="Chromosome 1"/>
</dbReference>
<dbReference type="SUPFAM" id="SSF50182">
    <property type="entry name" value="Sm-like ribonucleoproteins"/>
    <property type="match status" value="1"/>
</dbReference>
<dbReference type="PANTHER" id="PTHR23338">
    <property type="entry name" value="SMALL NUCLEAR RIBONUCLEOPROTEIN SM"/>
    <property type="match status" value="1"/>
</dbReference>
<keyword evidence="1" id="KW-0507">mRNA processing</keyword>
<evidence type="ECO:0000256" key="2">
    <source>
        <dbReference type="SAM" id="MobiDB-lite"/>
    </source>
</evidence>
<dbReference type="EMBL" id="JARBHB010000001">
    <property type="protein sequence ID" value="KAJ8895432.1"/>
    <property type="molecule type" value="Genomic_DNA"/>
</dbReference>
<comment type="caution">
    <text evidence="3">The sequence shown here is derived from an EMBL/GenBank/DDBJ whole genome shotgun (WGS) entry which is preliminary data.</text>
</comment>
<evidence type="ECO:0000313" key="3">
    <source>
        <dbReference type="EMBL" id="KAJ8895432.1"/>
    </source>
</evidence>
<dbReference type="InterPro" id="IPR027141">
    <property type="entry name" value="LSm4/Sm_D1/D3"/>
</dbReference>
<evidence type="ECO:0000256" key="1">
    <source>
        <dbReference type="ARBA" id="ARBA00022728"/>
    </source>
</evidence>
<keyword evidence="1" id="KW-0508">mRNA splicing</keyword>